<protein>
    <submittedName>
        <fullName evidence="1">Uncharacterized protein</fullName>
    </submittedName>
</protein>
<accession>A0A0A9RTA9</accession>
<name>A0A0A9RTA9_ARUDO</name>
<dbReference type="AlphaFoldDB" id="A0A0A9RTA9"/>
<evidence type="ECO:0000313" key="1">
    <source>
        <dbReference type="EMBL" id="JAD55798.1"/>
    </source>
</evidence>
<sequence length="59" mass="6701">MLFIVYIVDQNEIVYPSLLPLLDLLNSRLVVAARCHTWCKSEMKQLASYTDSAQTVELG</sequence>
<organism evidence="1">
    <name type="scientific">Arundo donax</name>
    <name type="common">Giant reed</name>
    <name type="synonym">Donax arundinaceus</name>
    <dbReference type="NCBI Taxonomy" id="35708"/>
    <lineage>
        <taxon>Eukaryota</taxon>
        <taxon>Viridiplantae</taxon>
        <taxon>Streptophyta</taxon>
        <taxon>Embryophyta</taxon>
        <taxon>Tracheophyta</taxon>
        <taxon>Spermatophyta</taxon>
        <taxon>Magnoliopsida</taxon>
        <taxon>Liliopsida</taxon>
        <taxon>Poales</taxon>
        <taxon>Poaceae</taxon>
        <taxon>PACMAD clade</taxon>
        <taxon>Arundinoideae</taxon>
        <taxon>Arundineae</taxon>
        <taxon>Arundo</taxon>
    </lineage>
</organism>
<reference evidence="1" key="1">
    <citation type="submission" date="2014-09" db="EMBL/GenBank/DDBJ databases">
        <authorList>
            <person name="Magalhaes I.L.F."/>
            <person name="Oliveira U."/>
            <person name="Santos F.R."/>
            <person name="Vidigal T.H.D.A."/>
            <person name="Brescovit A.D."/>
            <person name="Santos A.J."/>
        </authorList>
    </citation>
    <scope>NUCLEOTIDE SEQUENCE</scope>
    <source>
        <tissue evidence="1">Shoot tissue taken approximately 20 cm above the soil surface</tissue>
    </source>
</reference>
<proteinExistence type="predicted"/>
<dbReference type="EMBL" id="GBRH01242097">
    <property type="protein sequence ID" value="JAD55798.1"/>
    <property type="molecule type" value="Transcribed_RNA"/>
</dbReference>
<reference evidence="1" key="2">
    <citation type="journal article" date="2015" name="Data Brief">
        <title>Shoot transcriptome of the giant reed, Arundo donax.</title>
        <authorList>
            <person name="Barrero R.A."/>
            <person name="Guerrero F.D."/>
            <person name="Moolhuijzen P."/>
            <person name="Goolsby J.A."/>
            <person name="Tidwell J."/>
            <person name="Bellgard S.E."/>
            <person name="Bellgard M.I."/>
        </authorList>
    </citation>
    <scope>NUCLEOTIDE SEQUENCE</scope>
    <source>
        <tissue evidence="1">Shoot tissue taken approximately 20 cm above the soil surface</tissue>
    </source>
</reference>